<dbReference type="EMBL" id="JAPFFK010000019">
    <property type="protein sequence ID" value="KAJ6685827.1"/>
    <property type="molecule type" value="Genomic_DNA"/>
</dbReference>
<reference evidence="2" key="2">
    <citation type="journal article" date="2023" name="Int. J. Mol. Sci.">
        <title>De Novo Assembly and Annotation of 11 Diverse Shrub Willow (Salix) Genomes Reveals Novel Gene Organization in Sex-Linked Regions.</title>
        <authorList>
            <person name="Hyden B."/>
            <person name="Feng K."/>
            <person name="Yates T.B."/>
            <person name="Jawdy S."/>
            <person name="Cereghino C."/>
            <person name="Smart L.B."/>
            <person name="Muchero W."/>
        </authorList>
    </citation>
    <scope>NUCLEOTIDE SEQUENCE</scope>
    <source>
        <tissue evidence="2">Shoot tip</tissue>
    </source>
</reference>
<keyword evidence="1" id="KW-1133">Transmembrane helix</keyword>
<proteinExistence type="predicted"/>
<name>A0A9Q0PCT9_SALPP</name>
<organism evidence="2 3">
    <name type="scientific">Salix purpurea</name>
    <name type="common">Purple osier willow</name>
    <dbReference type="NCBI Taxonomy" id="77065"/>
    <lineage>
        <taxon>Eukaryota</taxon>
        <taxon>Viridiplantae</taxon>
        <taxon>Streptophyta</taxon>
        <taxon>Embryophyta</taxon>
        <taxon>Tracheophyta</taxon>
        <taxon>Spermatophyta</taxon>
        <taxon>Magnoliopsida</taxon>
        <taxon>eudicotyledons</taxon>
        <taxon>Gunneridae</taxon>
        <taxon>Pentapetalae</taxon>
        <taxon>rosids</taxon>
        <taxon>fabids</taxon>
        <taxon>Malpighiales</taxon>
        <taxon>Salicaceae</taxon>
        <taxon>Saliceae</taxon>
        <taxon>Salix</taxon>
    </lineage>
</organism>
<keyword evidence="1" id="KW-0812">Transmembrane</keyword>
<keyword evidence="1" id="KW-0472">Membrane</keyword>
<dbReference type="AlphaFoldDB" id="A0A9Q0PCT9"/>
<evidence type="ECO:0000313" key="2">
    <source>
        <dbReference type="EMBL" id="KAJ6685827.1"/>
    </source>
</evidence>
<gene>
    <name evidence="2" type="ORF">OIU79_015776</name>
</gene>
<feature type="non-terminal residue" evidence="2">
    <location>
        <position position="28"/>
    </location>
</feature>
<protein>
    <submittedName>
        <fullName evidence="2">Uncharacterized protein</fullName>
    </submittedName>
</protein>
<comment type="caution">
    <text evidence="2">The sequence shown here is derived from an EMBL/GenBank/DDBJ whole genome shotgun (WGS) entry which is preliminary data.</text>
</comment>
<sequence>MVEGYCISSVLVLVWSIVFILFLYLPLY</sequence>
<evidence type="ECO:0000256" key="1">
    <source>
        <dbReference type="SAM" id="Phobius"/>
    </source>
</evidence>
<dbReference type="Proteomes" id="UP001151532">
    <property type="component" value="Chromosome 2"/>
</dbReference>
<reference evidence="2" key="1">
    <citation type="submission" date="2022-11" db="EMBL/GenBank/DDBJ databases">
        <authorList>
            <person name="Hyden B.L."/>
            <person name="Feng K."/>
            <person name="Yates T."/>
            <person name="Jawdy S."/>
            <person name="Smart L.B."/>
            <person name="Muchero W."/>
        </authorList>
    </citation>
    <scope>NUCLEOTIDE SEQUENCE</scope>
    <source>
        <tissue evidence="2">Shoot tip</tissue>
    </source>
</reference>
<feature type="transmembrane region" description="Helical" evidence="1">
    <location>
        <begin position="7"/>
        <end position="27"/>
    </location>
</feature>
<evidence type="ECO:0000313" key="3">
    <source>
        <dbReference type="Proteomes" id="UP001151532"/>
    </source>
</evidence>
<keyword evidence="3" id="KW-1185">Reference proteome</keyword>
<accession>A0A9Q0PCT9</accession>